<reference evidence="4" key="1">
    <citation type="journal article" date="2019" name="Int. J. Syst. Evol. Microbiol.">
        <title>The Global Catalogue of Microorganisms (GCM) 10K type strain sequencing project: providing services to taxonomists for standard genome sequencing and annotation.</title>
        <authorList>
            <consortium name="The Broad Institute Genomics Platform"/>
            <consortium name="The Broad Institute Genome Sequencing Center for Infectious Disease"/>
            <person name="Wu L."/>
            <person name="Ma J."/>
        </authorList>
    </citation>
    <scope>NUCLEOTIDE SEQUENCE [LARGE SCALE GENOMIC DNA]</scope>
    <source>
        <strain evidence="4">JCM 18019</strain>
    </source>
</reference>
<evidence type="ECO:0000259" key="1">
    <source>
        <dbReference type="Pfam" id="PF08887"/>
    </source>
</evidence>
<gene>
    <name evidence="3" type="ORF">GCM10023210_14140</name>
</gene>
<feature type="domain" description="GAD-related" evidence="1">
    <location>
        <begin position="4"/>
        <end position="75"/>
    </location>
</feature>
<keyword evidence="4" id="KW-1185">Reference proteome</keyword>
<protein>
    <submittedName>
        <fullName evidence="3">DUF1851 domain-containing protein</fullName>
    </submittedName>
</protein>
<proteinExistence type="predicted"/>
<dbReference type="Proteomes" id="UP001500353">
    <property type="component" value="Unassembled WGS sequence"/>
</dbReference>
<comment type="caution">
    <text evidence="3">The sequence shown here is derived from an EMBL/GenBank/DDBJ whole genome shotgun (WGS) entry which is preliminary data.</text>
</comment>
<dbReference type="EMBL" id="BAABHX010000002">
    <property type="protein sequence ID" value="GAA5089379.1"/>
    <property type="molecule type" value="Genomic_DNA"/>
</dbReference>
<evidence type="ECO:0000313" key="4">
    <source>
        <dbReference type="Proteomes" id="UP001500353"/>
    </source>
</evidence>
<name>A0ABP9M4R9_9FLAO</name>
<dbReference type="RefSeq" id="WP_345201549.1">
    <property type="nucleotide sequence ID" value="NZ_BAABHX010000002.1"/>
</dbReference>
<dbReference type="Pfam" id="PF08906">
    <property type="entry name" value="T6SS_Tdi1_C"/>
    <property type="match status" value="1"/>
</dbReference>
<organism evidence="3 4">
    <name type="scientific">Chryseobacterium ginsengisoli</name>
    <dbReference type="NCBI Taxonomy" id="363853"/>
    <lineage>
        <taxon>Bacteria</taxon>
        <taxon>Pseudomonadati</taxon>
        <taxon>Bacteroidota</taxon>
        <taxon>Flavobacteriia</taxon>
        <taxon>Flavobacteriales</taxon>
        <taxon>Weeksellaceae</taxon>
        <taxon>Chryseobacterium group</taxon>
        <taxon>Chryseobacterium</taxon>
    </lineage>
</organism>
<evidence type="ECO:0000259" key="2">
    <source>
        <dbReference type="Pfam" id="PF08906"/>
    </source>
</evidence>
<dbReference type="InterPro" id="IPR014983">
    <property type="entry name" value="GAD-rel"/>
</dbReference>
<evidence type="ECO:0000313" key="3">
    <source>
        <dbReference type="EMBL" id="GAA5089379.1"/>
    </source>
</evidence>
<dbReference type="Pfam" id="PF08887">
    <property type="entry name" value="GAD-like"/>
    <property type="match status" value="1"/>
</dbReference>
<feature type="domain" description="T6SS immunity protein Tdi1 C-terminal" evidence="2">
    <location>
        <begin position="92"/>
        <end position="162"/>
    </location>
</feature>
<dbReference type="InterPro" id="IPR015002">
    <property type="entry name" value="T6SS_Tdi1_C"/>
</dbReference>
<sequence length="168" mass="19147">MIKNLIQEYRDKLPQKLLDCWNLNGFTTLSNDFIKVVNPNDYKDILNQSYESIGKPAYVIFATGLGDLIIWENNYIILLNFRRGKSKVIESGFNFFLEDIKDDSFLLEELDSKNFKQGAESLGQLSFDECFSYEPLLGLGGAEKVENLKKVKIKEYISITAQALGKIG</sequence>
<accession>A0ABP9M4R9</accession>